<evidence type="ECO:0000313" key="1">
    <source>
        <dbReference type="EnsemblMetazoa" id="MDOA015905-PA"/>
    </source>
</evidence>
<dbReference type="VEuPathDB" id="VectorBase:MDOA015905"/>
<organism evidence="1">
    <name type="scientific">Musca domestica</name>
    <name type="common">House fly</name>
    <dbReference type="NCBI Taxonomy" id="7370"/>
    <lineage>
        <taxon>Eukaryota</taxon>
        <taxon>Metazoa</taxon>
        <taxon>Ecdysozoa</taxon>
        <taxon>Arthropoda</taxon>
        <taxon>Hexapoda</taxon>
        <taxon>Insecta</taxon>
        <taxon>Pterygota</taxon>
        <taxon>Neoptera</taxon>
        <taxon>Endopterygota</taxon>
        <taxon>Diptera</taxon>
        <taxon>Brachycera</taxon>
        <taxon>Muscomorpha</taxon>
        <taxon>Muscoidea</taxon>
        <taxon>Muscidae</taxon>
        <taxon>Musca</taxon>
    </lineage>
</organism>
<dbReference type="GO" id="GO:0005549">
    <property type="term" value="F:odorant binding"/>
    <property type="evidence" value="ECO:0007669"/>
    <property type="project" value="InterPro"/>
</dbReference>
<dbReference type="InterPro" id="IPR006170">
    <property type="entry name" value="PBP/GOBP"/>
</dbReference>
<reference evidence="1" key="1">
    <citation type="submission" date="2020-05" db="UniProtKB">
        <authorList>
            <consortium name="EnsemblMetazoa"/>
        </authorList>
    </citation>
    <scope>IDENTIFICATION</scope>
    <source>
        <strain evidence="1">Aabys</strain>
    </source>
</reference>
<accession>A0A1I8NIY4</accession>
<proteinExistence type="predicted"/>
<protein>
    <submittedName>
        <fullName evidence="1">Uncharacterized protein</fullName>
    </submittedName>
</protein>
<sequence length="147" mass="16405">MSKFIGILFIVLVVLQRAVAQEFCGKECLKDSIRRCAISHRVGQAEILRLIYGRPSHSGREKCFRACSIIECRFFNIDGTLRQDTPNRLGNYLAIGNPQKALLVRKLASNCLKYIPLYGSVCDTAEAFIHCMVSTSPVPLSLDQALN</sequence>
<dbReference type="Gene3D" id="1.10.238.20">
    <property type="entry name" value="Pheromone/general odorant binding protein domain"/>
    <property type="match status" value="1"/>
</dbReference>
<name>A0A1I8NIY4_MUSDO</name>
<dbReference type="Pfam" id="PF01395">
    <property type="entry name" value="PBP_GOBP"/>
    <property type="match status" value="1"/>
</dbReference>
<dbReference type="EnsemblMetazoa" id="MDOA015905-RA">
    <property type="protein sequence ID" value="MDOA015905-PA"/>
    <property type="gene ID" value="MDOA015905"/>
</dbReference>
<dbReference type="AlphaFoldDB" id="A0A1I8NIY4"/>
<dbReference type="InterPro" id="IPR036728">
    <property type="entry name" value="PBP_GOBP_sf"/>
</dbReference>
<dbReference type="SUPFAM" id="SSF47565">
    <property type="entry name" value="Insect pheromone/odorant-binding proteins"/>
    <property type="match status" value="1"/>
</dbReference>
<dbReference type="VEuPathDB" id="VectorBase:MDOMA2_020997"/>